<feature type="domain" description="Helicase C-terminal" evidence="6">
    <location>
        <begin position="284"/>
        <end position="428"/>
    </location>
</feature>
<sequence length="444" mass="48356">MSRATGRLHELGVNEPTPVQLAAIPEVLKGGNIAIQSYTGSGKTLAYLLPVLSRAIQLAEAEFEALFKAKRVHEAGQVQAIVVVPSRELAMQIVRVAQGLLPPEAKGTVQQCIGGANPGRQADALKANKPVLVVGTPGRLAELSRAGRLQTHNCPILVLDEVDQLLAPQFREEMTRLTQHVGKRVTPQRQTVIVSATLTPKVLTASQGWCPDPERMFVSVQQRQHAPSPGPGTGQERWGWDAAARTAVASSSAGGVGTSDMIPEMPPQLDHTFIMTNRRHRVDTLRRCIHALDAQRVLVFMNFQQRLQDTQAKLGASGMKVGALHGDMDKAQRQSTMAAFRRGDFRALIVSDVAARGLDFEKCDAVFNLELPSDAAHYAHRAGRTGRIGRQGTVVSLVETNERFVVDKLAKRLNVRIPEAEVAGGRYMLVPEGKLDWSEVRRGS</sequence>
<proteinExistence type="predicted"/>
<dbReference type="InterPro" id="IPR014001">
    <property type="entry name" value="Helicase_ATP-bd"/>
</dbReference>
<evidence type="ECO:0000313" key="7">
    <source>
        <dbReference type="EMBL" id="KAK9813006.1"/>
    </source>
</evidence>
<dbReference type="Pfam" id="PF00271">
    <property type="entry name" value="Helicase_C"/>
    <property type="match status" value="1"/>
</dbReference>
<dbReference type="SMART" id="SM00487">
    <property type="entry name" value="DEXDc"/>
    <property type="match status" value="1"/>
</dbReference>
<dbReference type="GO" id="GO:0003723">
    <property type="term" value="F:RNA binding"/>
    <property type="evidence" value="ECO:0007669"/>
    <property type="project" value="TreeGrafter"/>
</dbReference>
<accession>A0AAW1PU20</accession>
<keyword evidence="2" id="KW-0378">Hydrolase</keyword>
<dbReference type="PANTHER" id="PTHR47963:SF3">
    <property type="entry name" value="DEAD-BOX ATP-DEPENDENT RNA HELICASE 47, MITOCHONDRIAL"/>
    <property type="match status" value="1"/>
</dbReference>
<evidence type="ECO:0000256" key="1">
    <source>
        <dbReference type="ARBA" id="ARBA00022741"/>
    </source>
</evidence>
<dbReference type="PROSITE" id="PS51192">
    <property type="entry name" value="HELICASE_ATP_BIND_1"/>
    <property type="match status" value="1"/>
</dbReference>
<evidence type="ECO:0000256" key="3">
    <source>
        <dbReference type="ARBA" id="ARBA00022806"/>
    </source>
</evidence>
<dbReference type="SUPFAM" id="SSF52540">
    <property type="entry name" value="P-loop containing nucleoside triphosphate hydrolases"/>
    <property type="match status" value="1"/>
</dbReference>
<dbReference type="InterPro" id="IPR027417">
    <property type="entry name" value="P-loop_NTPase"/>
</dbReference>
<dbReference type="AlphaFoldDB" id="A0AAW1PU20"/>
<dbReference type="Proteomes" id="UP001489004">
    <property type="component" value="Unassembled WGS sequence"/>
</dbReference>
<evidence type="ECO:0000256" key="2">
    <source>
        <dbReference type="ARBA" id="ARBA00022801"/>
    </source>
</evidence>
<dbReference type="PROSITE" id="PS51194">
    <property type="entry name" value="HELICASE_CTER"/>
    <property type="match status" value="1"/>
</dbReference>
<dbReference type="InterPro" id="IPR011545">
    <property type="entry name" value="DEAD/DEAH_box_helicase_dom"/>
</dbReference>
<keyword evidence="8" id="KW-1185">Reference proteome</keyword>
<evidence type="ECO:0000259" key="5">
    <source>
        <dbReference type="PROSITE" id="PS51192"/>
    </source>
</evidence>
<dbReference type="Gene3D" id="3.40.50.300">
    <property type="entry name" value="P-loop containing nucleotide triphosphate hydrolases"/>
    <property type="match status" value="2"/>
</dbReference>
<organism evidence="7 8">
    <name type="scientific">[Myrmecia] bisecta</name>
    <dbReference type="NCBI Taxonomy" id="41462"/>
    <lineage>
        <taxon>Eukaryota</taxon>
        <taxon>Viridiplantae</taxon>
        <taxon>Chlorophyta</taxon>
        <taxon>core chlorophytes</taxon>
        <taxon>Trebouxiophyceae</taxon>
        <taxon>Trebouxiales</taxon>
        <taxon>Trebouxiaceae</taxon>
        <taxon>Myrmecia</taxon>
    </lineage>
</organism>
<evidence type="ECO:0000259" key="6">
    <source>
        <dbReference type="PROSITE" id="PS51194"/>
    </source>
</evidence>
<dbReference type="InterPro" id="IPR050547">
    <property type="entry name" value="DEAD_box_RNA_helicases"/>
</dbReference>
<evidence type="ECO:0000313" key="8">
    <source>
        <dbReference type="Proteomes" id="UP001489004"/>
    </source>
</evidence>
<dbReference type="GO" id="GO:0003724">
    <property type="term" value="F:RNA helicase activity"/>
    <property type="evidence" value="ECO:0007669"/>
    <property type="project" value="TreeGrafter"/>
</dbReference>
<protein>
    <submittedName>
        <fullName evidence="7">Uncharacterized protein</fullName>
    </submittedName>
</protein>
<dbReference type="InterPro" id="IPR001650">
    <property type="entry name" value="Helicase_C-like"/>
</dbReference>
<dbReference type="CDD" id="cd18787">
    <property type="entry name" value="SF2_C_DEAD"/>
    <property type="match status" value="1"/>
</dbReference>
<keyword evidence="1" id="KW-0547">Nucleotide-binding</keyword>
<reference evidence="7 8" key="1">
    <citation type="journal article" date="2024" name="Nat. Commun.">
        <title>Phylogenomics reveals the evolutionary origins of lichenization in chlorophyte algae.</title>
        <authorList>
            <person name="Puginier C."/>
            <person name="Libourel C."/>
            <person name="Otte J."/>
            <person name="Skaloud P."/>
            <person name="Haon M."/>
            <person name="Grisel S."/>
            <person name="Petersen M."/>
            <person name="Berrin J.G."/>
            <person name="Delaux P.M."/>
            <person name="Dal Grande F."/>
            <person name="Keller J."/>
        </authorList>
    </citation>
    <scope>NUCLEOTIDE SEQUENCE [LARGE SCALE GENOMIC DNA]</scope>
    <source>
        <strain evidence="7 8">SAG 2043</strain>
    </source>
</reference>
<dbReference type="PANTHER" id="PTHR47963">
    <property type="entry name" value="DEAD-BOX ATP-DEPENDENT RNA HELICASE 47, MITOCHONDRIAL"/>
    <property type="match status" value="1"/>
</dbReference>
<dbReference type="Pfam" id="PF00270">
    <property type="entry name" value="DEAD"/>
    <property type="match status" value="1"/>
</dbReference>
<dbReference type="GO" id="GO:0005524">
    <property type="term" value="F:ATP binding"/>
    <property type="evidence" value="ECO:0007669"/>
    <property type="project" value="UniProtKB-KW"/>
</dbReference>
<comment type="caution">
    <text evidence="7">The sequence shown here is derived from an EMBL/GenBank/DDBJ whole genome shotgun (WGS) entry which is preliminary data.</text>
</comment>
<dbReference type="SMART" id="SM00490">
    <property type="entry name" value="HELICc"/>
    <property type="match status" value="1"/>
</dbReference>
<dbReference type="InterPro" id="IPR044742">
    <property type="entry name" value="DEAD/DEAH_RhlB"/>
</dbReference>
<dbReference type="EMBL" id="JALJOR010000008">
    <property type="protein sequence ID" value="KAK9813006.1"/>
    <property type="molecule type" value="Genomic_DNA"/>
</dbReference>
<name>A0AAW1PU20_9CHLO</name>
<feature type="domain" description="Helicase ATP-binding" evidence="5">
    <location>
        <begin position="24"/>
        <end position="216"/>
    </location>
</feature>
<gene>
    <name evidence="7" type="ORF">WJX72_007336</name>
</gene>
<keyword evidence="4" id="KW-0067">ATP-binding</keyword>
<evidence type="ECO:0000256" key="4">
    <source>
        <dbReference type="ARBA" id="ARBA00022840"/>
    </source>
</evidence>
<keyword evidence="3" id="KW-0347">Helicase</keyword>
<dbReference type="GO" id="GO:0016787">
    <property type="term" value="F:hydrolase activity"/>
    <property type="evidence" value="ECO:0007669"/>
    <property type="project" value="UniProtKB-KW"/>
</dbReference>
<dbReference type="CDD" id="cd00268">
    <property type="entry name" value="DEADc"/>
    <property type="match status" value="1"/>
</dbReference>